<evidence type="ECO:0000259" key="2">
    <source>
        <dbReference type="Pfam" id="PF05239"/>
    </source>
</evidence>
<evidence type="ECO:0000313" key="4">
    <source>
        <dbReference type="Proteomes" id="UP001165565"/>
    </source>
</evidence>
<evidence type="ECO:0000313" key="3">
    <source>
        <dbReference type="EMBL" id="MCW6533603.1"/>
    </source>
</evidence>
<gene>
    <name evidence="3" type="ORF">NEE01_02255</name>
</gene>
<dbReference type="Pfam" id="PF05239">
    <property type="entry name" value="PRC"/>
    <property type="match status" value="1"/>
</dbReference>
<keyword evidence="4" id="KW-1185">Reference proteome</keyword>
<dbReference type="InterPro" id="IPR027275">
    <property type="entry name" value="PRC-brl_dom"/>
</dbReference>
<dbReference type="AlphaFoldDB" id="A0AA41Z639"/>
<dbReference type="EMBL" id="JANFAV010000001">
    <property type="protein sequence ID" value="MCW6533603.1"/>
    <property type="molecule type" value="Genomic_DNA"/>
</dbReference>
<keyword evidence="1" id="KW-0472">Membrane</keyword>
<protein>
    <submittedName>
        <fullName evidence="3">PRC-barrel domain-containing protein</fullName>
    </submittedName>
</protein>
<dbReference type="Proteomes" id="UP001165565">
    <property type="component" value="Unassembled WGS sequence"/>
</dbReference>
<feature type="transmembrane region" description="Helical" evidence="1">
    <location>
        <begin position="32"/>
        <end position="50"/>
    </location>
</feature>
<keyword evidence="1" id="KW-0812">Transmembrane</keyword>
<reference evidence="3" key="1">
    <citation type="submission" date="2022-06" db="EMBL/GenBank/DDBJ databases">
        <title>Sphingomonas sp. nov. isolated from rhizosphere soil of tomato.</title>
        <authorList>
            <person name="Dong H."/>
            <person name="Gao R."/>
        </authorList>
    </citation>
    <scope>NUCLEOTIDE SEQUENCE</scope>
    <source>
        <strain evidence="3">MMSM24</strain>
    </source>
</reference>
<keyword evidence="1" id="KW-1133">Transmembrane helix</keyword>
<evidence type="ECO:0000256" key="1">
    <source>
        <dbReference type="SAM" id="Phobius"/>
    </source>
</evidence>
<feature type="domain" description="PRC-barrel" evidence="2">
    <location>
        <begin position="99"/>
        <end position="140"/>
    </location>
</feature>
<dbReference type="RefSeq" id="WP_265267621.1">
    <property type="nucleotide sequence ID" value="NZ_JANFAV010000001.1"/>
</dbReference>
<organism evidence="3 4">
    <name type="scientific">Sphingomonas lycopersici</name>
    <dbReference type="NCBI Taxonomy" id="2951807"/>
    <lineage>
        <taxon>Bacteria</taxon>
        <taxon>Pseudomonadati</taxon>
        <taxon>Pseudomonadota</taxon>
        <taxon>Alphaproteobacteria</taxon>
        <taxon>Sphingomonadales</taxon>
        <taxon>Sphingomonadaceae</taxon>
        <taxon>Sphingomonas</taxon>
    </lineage>
</organism>
<dbReference type="InterPro" id="IPR011033">
    <property type="entry name" value="PRC_barrel-like_sf"/>
</dbReference>
<sequence length="194" mass="21022">MIIDALGWIALVATCIAALLTAANLGARITGAGFAVFFVGALVWCVVGYATGQRQLLLSNAFLALVDLFGVWRWFYHRARADDAVDRVKDEEECRAPLFALDELIGKPLRGRNGIALGTVQGALADGATGRLRFLVVKPESAIASEDFLRLAWRRGLTVSAEAIECNLLPHDLAAALHHDADRRSDVAVIDQRN</sequence>
<name>A0AA41Z639_9SPHN</name>
<dbReference type="SUPFAM" id="SSF50346">
    <property type="entry name" value="PRC-barrel domain"/>
    <property type="match status" value="1"/>
</dbReference>
<comment type="caution">
    <text evidence="3">The sequence shown here is derived from an EMBL/GenBank/DDBJ whole genome shotgun (WGS) entry which is preliminary data.</text>
</comment>
<feature type="transmembrane region" description="Helical" evidence="1">
    <location>
        <begin position="56"/>
        <end position="75"/>
    </location>
</feature>
<accession>A0AA41Z639</accession>
<proteinExistence type="predicted"/>
<feature type="transmembrane region" description="Helical" evidence="1">
    <location>
        <begin position="6"/>
        <end position="25"/>
    </location>
</feature>